<feature type="binding site" evidence="2">
    <location>
        <position position="107"/>
    </location>
    <ligand>
        <name>Mn(2+)</name>
        <dbReference type="ChEBI" id="CHEBI:29035"/>
        <label>2</label>
    </ligand>
</feature>
<dbReference type="InterPro" id="IPR017439">
    <property type="entry name" value="Amidohydrolase"/>
</dbReference>
<feature type="domain" description="Peptidase M20 dimerisation" evidence="3">
    <location>
        <begin position="195"/>
        <end position="285"/>
    </location>
</feature>
<feature type="binding site" evidence="2">
    <location>
        <position position="105"/>
    </location>
    <ligand>
        <name>Mn(2+)</name>
        <dbReference type="ChEBI" id="CHEBI:29035"/>
        <label>2</label>
    </ligand>
</feature>
<evidence type="ECO:0000259" key="3">
    <source>
        <dbReference type="Pfam" id="PF07687"/>
    </source>
</evidence>
<dbReference type="SUPFAM" id="SSF53187">
    <property type="entry name" value="Zn-dependent exopeptidases"/>
    <property type="match status" value="1"/>
</dbReference>
<comment type="caution">
    <text evidence="4">The sequence shown here is derived from an EMBL/GenBank/DDBJ whole genome shotgun (WGS) entry which is preliminary data.</text>
</comment>
<dbReference type="CDD" id="cd03886">
    <property type="entry name" value="M20_Acy1"/>
    <property type="match status" value="1"/>
</dbReference>
<dbReference type="PANTHER" id="PTHR11014:SF63">
    <property type="entry name" value="METALLOPEPTIDASE, PUTATIVE (AFU_ORTHOLOGUE AFUA_6G09600)-RELATED"/>
    <property type="match status" value="1"/>
</dbReference>
<name>A0A542YM62_9MICO</name>
<dbReference type="OrthoDB" id="9777385at2"/>
<dbReference type="Proteomes" id="UP000319516">
    <property type="component" value="Unassembled WGS sequence"/>
</dbReference>
<protein>
    <submittedName>
        <fullName evidence="4">Hippurate hydrolase</fullName>
    </submittedName>
</protein>
<keyword evidence="2" id="KW-0464">Manganese</keyword>
<reference evidence="4 5" key="1">
    <citation type="submission" date="2019-06" db="EMBL/GenBank/DDBJ databases">
        <title>Sequencing the genomes of 1000 actinobacteria strains.</title>
        <authorList>
            <person name="Klenk H.-P."/>
        </authorList>
    </citation>
    <scope>NUCLEOTIDE SEQUENCE [LARGE SCALE GENOMIC DNA]</scope>
    <source>
        <strain evidence="4 5">DSM 12335</strain>
    </source>
</reference>
<dbReference type="FunFam" id="3.30.70.360:FF:000001">
    <property type="entry name" value="N-acetyldiaminopimelate deacetylase"/>
    <property type="match status" value="1"/>
</dbReference>
<feature type="binding site" evidence="2">
    <location>
        <position position="141"/>
    </location>
    <ligand>
        <name>Mn(2+)</name>
        <dbReference type="ChEBI" id="CHEBI:29035"/>
        <label>2</label>
    </ligand>
</feature>
<proteinExistence type="predicted"/>
<dbReference type="Pfam" id="PF07687">
    <property type="entry name" value="M20_dimer"/>
    <property type="match status" value="1"/>
</dbReference>
<dbReference type="RefSeq" id="WP_141783466.1">
    <property type="nucleotide sequence ID" value="NZ_BAAAIK010000009.1"/>
</dbReference>
<feature type="binding site" evidence="2">
    <location>
        <position position="371"/>
    </location>
    <ligand>
        <name>Mn(2+)</name>
        <dbReference type="ChEBI" id="CHEBI:29035"/>
        <label>2</label>
    </ligand>
</feature>
<evidence type="ECO:0000256" key="1">
    <source>
        <dbReference type="ARBA" id="ARBA00022801"/>
    </source>
</evidence>
<dbReference type="GO" id="GO:0019877">
    <property type="term" value="P:diaminopimelate biosynthetic process"/>
    <property type="evidence" value="ECO:0007669"/>
    <property type="project" value="UniProtKB-ARBA"/>
</dbReference>
<dbReference type="EMBL" id="VFOP01000001">
    <property type="protein sequence ID" value="TQL49178.1"/>
    <property type="molecule type" value="Genomic_DNA"/>
</dbReference>
<dbReference type="InterPro" id="IPR036264">
    <property type="entry name" value="Bact_exopeptidase_dim_dom"/>
</dbReference>
<gene>
    <name evidence="4" type="ORF">FB467_0243</name>
</gene>
<evidence type="ECO:0000256" key="2">
    <source>
        <dbReference type="PIRSR" id="PIRSR005962-1"/>
    </source>
</evidence>
<dbReference type="PIRSF" id="PIRSF005962">
    <property type="entry name" value="Pept_M20D_amidohydro"/>
    <property type="match status" value="1"/>
</dbReference>
<dbReference type="SUPFAM" id="SSF55031">
    <property type="entry name" value="Bacterial exopeptidase dimerisation domain"/>
    <property type="match status" value="1"/>
</dbReference>
<comment type="cofactor">
    <cofactor evidence="2">
        <name>Mn(2+)</name>
        <dbReference type="ChEBI" id="CHEBI:29035"/>
    </cofactor>
    <text evidence="2">The Mn(2+) ion enhances activity.</text>
</comment>
<sequence>MSTLDLARELGPDLIALRRDLHQIPELGLHLPLTQERVLAELEGLDLEVHTGTGLSSVTAVLRGTAVPRGEGPTVLLRGDMDGLPVTELVDVPYRSRHEGKMHACGHDLHTAGLVGAARILSRMRDQVAGDVVFMFQPAEEGPGGAEPMIEEGLLSVSGRPVDAAFALHVSSSEYPLGQWFARPREMMAAADTVGITVTGAGGHGSQPHRALDPVPATCEIVLALQSMVTRTFDSFDSVVLTVGRVTAGTKDNIIPDTGEIAATLRTFTPENRETAMTSIRRVAAGVAAAHGLTAEVTFSEGYPATINDDAEYALGLETVIDLFGEDRFTERPLPEMGAEDMSFVMERVPGAYFFIGACPDEDYQHAPDNHSPIAAFDDSVVPDAAAWLAEVAIRRLRRPA</sequence>
<dbReference type="GO" id="GO:0050118">
    <property type="term" value="F:N-acetyldiaminopimelate deacetylase activity"/>
    <property type="evidence" value="ECO:0007669"/>
    <property type="project" value="UniProtKB-ARBA"/>
</dbReference>
<dbReference type="InterPro" id="IPR011650">
    <property type="entry name" value="Peptidase_M20_dimer"/>
</dbReference>
<keyword evidence="1 4" id="KW-0378">Hydrolase</keyword>
<accession>A0A542YM62</accession>
<keyword evidence="2" id="KW-0479">Metal-binding</keyword>
<organism evidence="4 5">
    <name type="scientific">Ornithinicoccus hortensis</name>
    <dbReference type="NCBI Taxonomy" id="82346"/>
    <lineage>
        <taxon>Bacteria</taxon>
        <taxon>Bacillati</taxon>
        <taxon>Actinomycetota</taxon>
        <taxon>Actinomycetes</taxon>
        <taxon>Micrococcales</taxon>
        <taxon>Intrasporangiaceae</taxon>
        <taxon>Ornithinicoccus</taxon>
    </lineage>
</organism>
<dbReference type="InterPro" id="IPR002933">
    <property type="entry name" value="Peptidase_M20"/>
</dbReference>
<dbReference type="Gene3D" id="3.30.70.360">
    <property type="match status" value="1"/>
</dbReference>
<evidence type="ECO:0000313" key="5">
    <source>
        <dbReference type="Proteomes" id="UP000319516"/>
    </source>
</evidence>
<keyword evidence="5" id="KW-1185">Reference proteome</keyword>
<dbReference type="Pfam" id="PF01546">
    <property type="entry name" value="Peptidase_M20"/>
    <property type="match status" value="1"/>
</dbReference>
<evidence type="ECO:0000313" key="4">
    <source>
        <dbReference type="EMBL" id="TQL49178.1"/>
    </source>
</evidence>
<dbReference type="PANTHER" id="PTHR11014">
    <property type="entry name" value="PEPTIDASE M20 FAMILY MEMBER"/>
    <property type="match status" value="1"/>
</dbReference>
<dbReference type="GO" id="GO:0046872">
    <property type="term" value="F:metal ion binding"/>
    <property type="evidence" value="ECO:0007669"/>
    <property type="project" value="UniProtKB-KW"/>
</dbReference>
<dbReference type="NCBIfam" id="TIGR01891">
    <property type="entry name" value="amidohydrolases"/>
    <property type="match status" value="1"/>
</dbReference>
<dbReference type="Gene3D" id="3.40.630.10">
    <property type="entry name" value="Zn peptidases"/>
    <property type="match status" value="1"/>
</dbReference>
<dbReference type="AlphaFoldDB" id="A0A542YM62"/>
<feature type="binding site" evidence="2">
    <location>
        <position position="169"/>
    </location>
    <ligand>
        <name>Mn(2+)</name>
        <dbReference type="ChEBI" id="CHEBI:29035"/>
        <label>2</label>
    </ligand>
</feature>